<dbReference type="GeneID" id="97531138"/>
<dbReference type="AlphaFoldDB" id="X4QVG1"/>
<evidence type="ECO:0000313" key="14">
    <source>
        <dbReference type="Proteomes" id="UP000275951"/>
    </source>
</evidence>
<keyword evidence="4" id="KW-1003">Cell membrane</keyword>
<evidence type="ECO:0000256" key="4">
    <source>
        <dbReference type="ARBA" id="ARBA00022475"/>
    </source>
</evidence>
<dbReference type="GO" id="GO:0005886">
    <property type="term" value="C:plasma membrane"/>
    <property type="evidence" value="ECO:0007669"/>
    <property type="project" value="UniProtKB-SubCell"/>
</dbReference>
<gene>
    <name evidence="12" type="ORF">EBQ10_06665</name>
    <name evidence="13" type="ORF">V3M73_10255</name>
</gene>
<evidence type="ECO:0000256" key="7">
    <source>
        <dbReference type="ARBA" id="ARBA00022989"/>
    </source>
</evidence>
<dbReference type="Proteomes" id="UP001555100">
    <property type="component" value="Unassembled WGS sequence"/>
</dbReference>
<evidence type="ECO:0000256" key="6">
    <source>
        <dbReference type="ARBA" id="ARBA00022692"/>
    </source>
</evidence>
<reference evidence="12 14" key="1">
    <citation type="submission" date="2018-11" db="EMBL/GenBank/DDBJ databases">
        <title>Multidrug-resistant genes are associated with an 42-kb island TGI1 carrying a complex class 1 integron in a Trueperella pyogenes.</title>
        <authorList>
            <person name="Dong W."/>
        </authorList>
    </citation>
    <scope>NUCLEOTIDE SEQUENCE [LARGE SCALE GENOMIC DNA]</scope>
    <source>
        <strain evidence="12 14">TP4</strain>
    </source>
</reference>
<dbReference type="EMBL" id="JBAGNM010000021">
    <property type="protein sequence ID" value="MEW6955397.1"/>
    <property type="molecule type" value="Genomic_DNA"/>
</dbReference>
<feature type="transmembrane region" description="Helical" evidence="11">
    <location>
        <begin position="117"/>
        <end position="134"/>
    </location>
</feature>
<dbReference type="RefSeq" id="WP_024963048.1">
    <property type="nucleotide sequence ID" value="NZ_CP007519.1"/>
</dbReference>
<keyword evidence="15" id="KW-1185">Reference proteome</keyword>
<evidence type="ECO:0000256" key="2">
    <source>
        <dbReference type="ARBA" id="ARBA00011262"/>
    </source>
</evidence>
<dbReference type="STRING" id="1661.CQ11_07220"/>
<feature type="transmembrane region" description="Helical" evidence="11">
    <location>
        <begin position="88"/>
        <end position="111"/>
    </location>
</feature>
<evidence type="ECO:0000313" key="15">
    <source>
        <dbReference type="Proteomes" id="UP001555100"/>
    </source>
</evidence>
<comment type="function">
    <text evidence="9">Part of the ABC transporter complex LsrABCD involved in autoinducer 2 (AI-2) import. Probably responsible for the translocation of the substrate across the membrane.</text>
</comment>
<organism evidence="12 14">
    <name type="scientific">Trueperella pyogenes</name>
    <dbReference type="NCBI Taxonomy" id="1661"/>
    <lineage>
        <taxon>Bacteria</taxon>
        <taxon>Bacillati</taxon>
        <taxon>Actinomycetota</taxon>
        <taxon>Actinomycetes</taxon>
        <taxon>Actinomycetales</taxon>
        <taxon>Actinomycetaceae</taxon>
        <taxon>Trueperella</taxon>
    </lineage>
</organism>
<proteinExistence type="predicted"/>
<dbReference type="EMBL" id="CP033905">
    <property type="protein sequence ID" value="AZR07011.1"/>
    <property type="molecule type" value="Genomic_DNA"/>
</dbReference>
<feature type="transmembrane region" description="Helical" evidence="11">
    <location>
        <begin position="244"/>
        <end position="274"/>
    </location>
</feature>
<name>X4QVG1_9ACTO</name>
<evidence type="ECO:0000256" key="11">
    <source>
        <dbReference type="SAM" id="Phobius"/>
    </source>
</evidence>
<feature type="transmembrane region" description="Helical" evidence="11">
    <location>
        <begin position="155"/>
        <end position="177"/>
    </location>
</feature>
<comment type="subcellular location">
    <subcellularLocation>
        <location evidence="1">Cell membrane</location>
        <topology evidence="1">Multi-pass membrane protein</topology>
    </subcellularLocation>
</comment>
<feature type="transmembrane region" description="Helical" evidence="11">
    <location>
        <begin position="286"/>
        <end position="306"/>
    </location>
</feature>
<dbReference type="PANTHER" id="PTHR32196:SF29">
    <property type="entry name" value="AUTOINDUCER 2 IMPORT SYSTEM PERMEASE PROTEIN LSRC"/>
    <property type="match status" value="1"/>
</dbReference>
<evidence type="ECO:0000256" key="8">
    <source>
        <dbReference type="ARBA" id="ARBA00023136"/>
    </source>
</evidence>
<protein>
    <recommendedName>
        <fullName evidence="10">Autoinducer 2 import system permease protein LsrC</fullName>
    </recommendedName>
</protein>
<dbReference type="GO" id="GO:0022857">
    <property type="term" value="F:transmembrane transporter activity"/>
    <property type="evidence" value="ECO:0007669"/>
    <property type="project" value="InterPro"/>
</dbReference>
<keyword evidence="3" id="KW-0813">Transport</keyword>
<keyword evidence="8 11" id="KW-0472">Membrane</keyword>
<evidence type="ECO:0000256" key="5">
    <source>
        <dbReference type="ARBA" id="ARBA00022519"/>
    </source>
</evidence>
<dbReference type="CDD" id="cd06579">
    <property type="entry name" value="TM_PBP1_transp_AraH_like"/>
    <property type="match status" value="1"/>
</dbReference>
<keyword evidence="7 11" id="KW-1133">Transmembrane helix</keyword>
<evidence type="ECO:0000313" key="13">
    <source>
        <dbReference type="EMBL" id="MEW6955397.1"/>
    </source>
</evidence>
<dbReference type="PANTHER" id="PTHR32196">
    <property type="entry name" value="ABC TRANSPORTER PERMEASE PROTEIN YPHD-RELATED-RELATED"/>
    <property type="match status" value="1"/>
</dbReference>
<comment type="subunit">
    <text evidence="2">The complex is composed of two ATP-binding proteins (LsrA), two transmembrane proteins (LsrC and LsrD) and a solute-binding protein (LsrB).</text>
</comment>
<keyword evidence="5" id="KW-0997">Cell inner membrane</keyword>
<evidence type="ECO:0000256" key="10">
    <source>
        <dbReference type="ARBA" id="ARBA00039382"/>
    </source>
</evidence>
<feature type="transmembrane region" description="Helical" evidence="11">
    <location>
        <begin position="39"/>
        <end position="58"/>
    </location>
</feature>
<evidence type="ECO:0000256" key="1">
    <source>
        <dbReference type="ARBA" id="ARBA00004651"/>
    </source>
</evidence>
<feature type="transmembrane region" description="Helical" evidence="11">
    <location>
        <begin position="197"/>
        <end position="224"/>
    </location>
</feature>
<accession>X4QVG1</accession>
<feature type="transmembrane region" description="Helical" evidence="11">
    <location>
        <begin position="64"/>
        <end position="81"/>
    </location>
</feature>
<dbReference type="OrthoDB" id="9808136at2"/>
<dbReference type="KEGG" id="tpy:CQ11_07220"/>
<sequence length="335" mass="34181">MLNILKKRESIIITGVILLVGIVGLVNSSFVSIFNLGRIANSSAILILLAAGSVPVIVTKNIDVSVGSVLALSGIVGGLALRQGIPALTVVLIIALFAGLLGLINGVIVAYGHVPSIVATLGTMAAFRGISFLITGGYSIEDIPPTFTRVAQANILSIPVLVWVTLIVAILLALWMAKSKTGRHIYATGGNVEGARLVGVSTGLIIVLSYIISGIMAGLAACVFMSQVGSISNQAGQSIEMQAIAAAVIGGVALTGGVGTVVGALFGAIFITAATSAMSFLGVPGFWSNTVVGAILLAVLFVDAFLRKSIARQRLNERYAAFSGAVAKSPRKVGA</sequence>
<reference evidence="13 15" key="2">
    <citation type="submission" date="2024-01" db="EMBL/GenBank/DDBJ databases">
        <title>Genomic analysis and antimicrobial resistance profiles of Trueperella pyogenes isolated from domestic and wild animals.</title>
        <authorList>
            <person name="Magossi G."/>
            <person name="Gzyl K.E."/>
            <person name="Holman D.B."/>
            <person name="Amat S."/>
        </authorList>
    </citation>
    <scope>NUCLEOTIDE SEQUENCE [LARGE SCALE GENOMIC DNA]</scope>
    <source>
        <strain evidence="13 15">1494</strain>
    </source>
</reference>
<evidence type="ECO:0000256" key="9">
    <source>
        <dbReference type="ARBA" id="ARBA00025439"/>
    </source>
</evidence>
<keyword evidence="6 11" id="KW-0812">Transmembrane</keyword>
<evidence type="ECO:0000313" key="12">
    <source>
        <dbReference type="EMBL" id="AZR07011.1"/>
    </source>
</evidence>
<dbReference type="Pfam" id="PF02653">
    <property type="entry name" value="BPD_transp_2"/>
    <property type="match status" value="1"/>
</dbReference>
<evidence type="ECO:0000256" key="3">
    <source>
        <dbReference type="ARBA" id="ARBA00022448"/>
    </source>
</evidence>
<feature type="transmembrane region" description="Helical" evidence="11">
    <location>
        <begin position="12"/>
        <end position="32"/>
    </location>
</feature>
<dbReference type="Proteomes" id="UP000275951">
    <property type="component" value="Chromosome"/>
</dbReference>
<dbReference type="InterPro" id="IPR001851">
    <property type="entry name" value="ABC_transp_permease"/>
</dbReference>